<comment type="subcellular location">
    <subcellularLocation>
        <location evidence="2 6">Secreted</location>
        <location evidence="2 6">Cell wall</location>
    </subcellularLocation>
</comment>
<evidence type="ECO:0000313" key="8">
    <source>
        <dbReference type="Proteomes" id="UP000826271"/>
    </source>
</evidence>
<keyword evidence="5 6" id="KW-0961">Cell wall biogenesis/degradation</keyword>
<evidence type="ECO:0000256" key="4">
    <source>
        <dbReference type="ARBA" id="ARBA00022512"/>
    </source>
</evidence>
<dbReference type="GO" id="GO:0071555">
    <property type="term" value="P:cell wall organization"/>
    <property type="evidence" value="ECO:0007669"/>
    <property type="project" value="UniProtKB-KW"/>
</dbReference>
<evidence type="ECO:0000256" key="2">
    <source>
        <dbReference type="ARBA" id="ARBA00004191"/>
    </source>
</evidence>
<comment type="function">
    <text evidence="1 6">Hydrolyzes acetyl esters in homogalacturonan regions of pectin. In type I primary cell wall, galacturonic acid residues of pectin can be acetylated at the O-2 and O-3 positions. Decreasing the degree of acetylation of pectin gels in vitro alters their physical properties.</text>
</comment>
<evidence type="ECO:0000313" key="7">
    <source>
        <dbReference type="EMBL" id="KAG8382142.1"/>
    </source>
</evidence>
<feature type="signal peptide" evidence="6">
    <location>
        <begin position="1"/>
        <end position="27"/>
    </location>
</feature>
<accession>A0AAV6XQ37</accession>
<sequence length="389" mass="43390">MTQKAMVDHLLYLLIGALVLMNTQVHCESNDIVNATILMSAVAKGAVCLDGTPPAYFYRKGSGDGANNWMVYLPGGGWCSNKTECLKWPGSTKKVKPVYFGGILSQDMNINPDFYNWNRIQFKYCDASSFTGDVEAIDQETNLHLRGARVFKALTEEWLAKGLANATNVMLVGNSAGGLATILNCDRFRALVPNASRVKCVADSGFFIRAKNLPGAEERESYYSRVVEFHNITGSLPTSCTSKMDPGLCLFPENLVRNVQTPLFLLNSDVDEYQLRVKVKPHPADEPFWQNCTHNLTICTSGQLQTMRDFRTTFLKTLEEIGYCSSRGLFINSCFIHDFLFKSDMVTGNGAPRLGNKTILQAIGDWYFDRSLVHEIDTKNDYPINCTIS</sequence>
<gene>
    <name evidence="7" type="ORF">BUALT_Bualt05G0045900</name>
</gene>
<keyword evidence="4 6" id="KW-0134">Cell wall</keyword>
<comment type="similarity">
    <text evidence="3 6">Belongs to the pectinacetylesterase family.</text>
</comment>
<evidence type="ECO:0000256" key="3">
    <source>
        <dbReference type="ARBA" id="ARBA00005784"/>
    </source>
</evidence>
<feature type="chain" id="PRO_5043093679" description="Pectin acetylesterase" evidence="6">
    <location>
        <begin position="28"/>
        <end position="389"/>
    </location>
</feature>
<dbReference type="SUPFAM" id="SSF53474">
    <property type="entry name" value="alpha/beta-Hydrolases"/>
    <property type="match status" value="1"/>
</dbReference>
<dbReference type="PANTHER" id="PTHR21562:SF65">
    <property type="entry name" value="PECTIN ACETYLESTERASE"/>
    <property type="match status" value="1"/>
</dbReference>
<dbReference type="GO" id="GO:0052793">
    <property type="term" value="F:pectin acetylesterase activity"/>
    <property type="evidence" value="ECO:0007669"/>
    <property type="project" value="TreeGrafter"/>
</dbReference>
<keyword evidence="6" id="KW-0732">Signal</keyword>
<keyword evidence="8" id="KW-1185">Reference proteome</keyword>
<reference evidence="7" key="1">
    <citation type="submission" date="2019-10" db="EMBL/GenBank/DDBJ databases">
        <authorList>
            <person name="Zhang R."/>
            <person name="Pan Y."/>
            <person name="Wang J."/>
            <person name="Ma R."/>
            <person name="Yu S."/>
        </authorList>
    </citation>
    <scope>NUCLEOTIDE SEQUENCE</scope>
    <source>
        <strain evidence="7">LA-IB0</strain>
        <tissue evidence="7">Leaf</tissue>
    </source>
</reference>
<dbReference type="EC" id="3.1.1.-" evidence="6"/>
<keyword evidence="6" id="KW-0378">Hydrolase</keyword>
<proteinExistence type="inferred from homology"/>
<keyword evidence="6" id="KW-0964">Secreted</keyword>
<dbReference type="InterPro" id="IPR029058">
    <property type="entry name" value="AB_hydrolase_fold"/>
</dbReference>
<evidence type="ECO:0000256" key="6">
    <source>
        <dbReference type="RuleBase" id="RU363114"/>
    </source>
</evidence>
<comment type="caution">
    <text evidence="7">The sequence shown here is derived from an EMBL/GenBank/DDBJ whole genome shotgun (WGS) entry which is preliminary data.</text>
</comment>
<evidence type="ECO:0000256" key="1">
    <source>
        <dbReference type="ARBA" id="ARBA00003534"/>
    </source>
</evidence>
<organism evidence="7 8">
    <name type="scientific">Buddleja alternifolia</name>
    <dbReference type="NCBI Taxonomy" id="168488"/>
    <lineage>
        <taxon>Eukaryota</taxon>
        <taxon>Viridiplantae</taxon>
        <taxon>Streptophyta</taxon>
        <taxon>Embryophyta</taxon>
        <taxon>Tracheophyta</taxon>
        <taxon>Spermatophyta</taxon>
        <taxon>Magnoliopsida</taxon>
        <taxon>eudicotyledons</taxon>
        <taxon>Gunneridae</taxon>
        <taxon>Pentapetalae</taxon>
        <taxon>asterids</taxon>
        <taxon>lamiids</taxon>
        <taxon>Lamiales</taxon>
        <taxon>Scrophulariaceae</taxon>
        <taxon>Buddlejeae</taxon>
        <taxon>Buddleja</taxon>
    </lineage>
</organism>
<dbReference type="GO" id="GO:0009505">
    <property type="term" value="C:plant-type cell wall"/>
    <property type="evidence" value="ECO:0007669"/>
    <property type="project" value="TreeGrafter"/>
</dbReference>
<dbReference type="PANTHER" id="PTHR21562">
    <property type="entry name" value="NOTUM-RELATED"/>
    <property type="match status" value="1"/>
</dbReference>
<evidence type="ECO:0000256" key="5">
    <source>
        <dbReference type="ARBA" id="ARBA00023316"/>
    </source>
</evidence>
<name>A0AAV6XQ37_9LAMI</name>
<dbReference type="InterPro" id="IPR004963">
    <property type="entry name" value="PAE/NOTUM"/>
</dbReference>
<dbReference type="Pfam" id="PF03283">
    <property type="entry name" value="PAE"/>
    <property type="match status" value="1"/>
</dbReference>
<dbReference type="AlphaFoldDB" id="A0AAV6XQ37"/>
<dbReference type="Proteomes" id="UP000826271">
    <property type="component" value="Unassembled WGS sequence"/>
</dbReference>
<protein>
    <recommendedName>
        <fullName evidence="6">Pectin acetylesterase</fullName>
        <ecNumber evidence="6">3.1.1.-</ecNumber>
    </recommendedName>
</protein>
<dbReference type="EMBL" id="WHWC01000005">
    <property type="protein sequence ID" value="KAG8382142.1"/>
    <property type="molecule type" value="Genomic_DNA"/>
</dbReference>